<dbReference type="Proteomes" id="UP000070675">
    <property type="component" value="Unassembled WGS sequence"/>
</dbReference>
<dbReference type="PROSITE" id="PS51350">
    <property type="entry name" value="PTS_HPR_DOM"/>
    <property type="match status" value="1"/>
</dbReference>
<dbReference type="PATRIC" id="fig|1393034.3.peg.866"/>
<feature type="domain" description="HPr" evidence="4">
    <location>
        <begin position="1"/>
        <end position="85"/>
    </location>
</feature>
<dbReference type="OrthoDB" id="350754at2"/>
<comment type="caution">
    <text evidence="5">The sequence shown here is derived from an EMBL/GenBank/DDBJ whole genome shotgun (WGS) entry which is preliminary data.</text>
</comment>
<organism evidence="5 6">
    <name type="scientific">Atopobium deltae</name>
    <dbReference type="NCBI Taxonomy" id="1393034"/>
    <lineage>
        <taxon>Bacteria</taxon>
        <taxon>Bacillati</taxon>
        <taxon>Actinomycetota</taxon>
        <taxon>Coriobacteriia</taxon>
        <taxon>Coriobacteriales</taxon>
        <taxon>Atopobiaceae</taxon>
        <taxon>Atopobium</taxon>
    </lineage>
</organism>
<comment type="subcellular location">
    <subcellularLocation>
        <location evidence="1">Cytoplasm</location>
    </subcellularLocation>
</comment>
<evidence type="ECO:0000256" key="1">
    <source>
        <dbReference type="ARBA" id="ARBA00004496"/>
    </source>
</evidence>
<accession>A0A133XTR2</accession>
<evidence type="ECO:0000313" key="5">
    <source>
        <dbReference type="EMBL" id="KXB34352.1"/>
    </source>
</evidence>
<reference evidence="6" key="1">
    <citation type="submission" date="2016-01" db="EMBL/GenBank/DDBJ databases">
        <authorList>
            <person name="Mitreva M."/>
            <person name="Pepin K.H."/>
            <person name="Mihindukulasuriya K.A."/>
            <person name="Fulton R."/>
            <person name="Fronick C."/>
            <person name="O'Laughlin M."/>
            <person name="Miner T."/>
            <person name="Herter B."/>
            <person name="Rosa B.A."/>
            <person name="Cordes M."/>
            <person name="Tomlinson C."/>
            <person name="Wollam A."/>
            <person name="Palsikar V.B."/>
            <person name="Mardis E.R."/>
            <person name="Wilson R.K."/>
        </authorList>
    </citation>
    <scope>NUCLEOTIDE SEQUENCE [LARGE SCALE GENOMIC DNA]</scope>
    <source>
        <strain evidence="6">DNF00019</strain>
    </source>
</reference>
<dbReference type="STRING" id="1393034.HMPREF3192_00901"/>
<dbReference type="RefSeq" id="WP_066305598.1">
    <property type="nucleotide sequence ID" value="NZ_KQ959496.1"/>
</dbReference>
<sequence length="85" mass="8964">MVSQTVTLSNSHGLHIGPATTFANGLSQFPCTVEVIAQGKRIDAKSALGLMGVGITKGMEIEIICTGDREDEALAHALHLIESFN</sequence>
<dbReference type="GO" id="GO:0005737">
    <property type="term" value="C:cytoplasm"/>
    <property type="evidence" value="ECO:0007669"/>
    <property type="project" value="UniProtKB-SubCell"/>
</dbReference>
<dbReference type="PANTHER" id="PTHR33705">
    <property type="entry name" value="PHOSPHOCARRIER PROTEIN HPR"/>
    <property type="match status" value="1"/>
</dbReference>
<name>A0A133XTR2_9ACTN</name>
<dbReference type="GO" id="GO:0009401">
    <property type="term" value="P:phosphoenolpyruvate-dependent sugar phosphotransferase system"/>
    <property type="evidence" value="ECO:0007669"/>
    <property type="project" value="UniProtKB-KW"/>
</dbReference>
<dbReference type="PANTHER" id="PTHR33705:SF2">
    <property type="entry name" value="PHOSPHOCARRIER PROTEIN NPR"/>
    <property type="match status" value="1"/>
</dbReference>
<keyword evidence="6" id="KW-1185">Reference proteome</keyword>
<keyword evidence="3" id="KW-0598">Phosphotransferase system</keyword>
<dbReference type="PRINTS" id="PR00107">
    <property type="entry name" value="PHOSPHOCPHPR"/>
</dbReference>
<dbReference type="NCBIfam" id="TIGR01003">
    <property type="entry name" value="PTS_HPr_family"/>
    <property type="match status" value="1"/>
</dbReference>
<gene>
    <name evidence="5" type="ORF">HMPREF3192_00901</name>
</gene>
<evidence type="ECO:0000313" key="6">
    <source>
        <dbReference type="Proteomes" id="UP000070675"/>
    </source>
</evidence>
<protein>
    <submittedName>
        <fullName evidence="5">Phosphocarrier, HPr family</fullName>
    </submittedName>
</protein>
<evidence type="ECO:0000256" key="2">
    <source>
        <dbReference type="ARBA" id="ARBA00022490"/>
    </source>
</evidence>
<proteinExistence type="predicted"/>
<dbReference type="CDD" id="cd00367">
    <property type="entry name" value="PTS-HPr_like"/>
    <property type="match status" value="1"/>
</dbReference>
<dbReference type="SUPFAM" id="SSF55594">
    <property type="entry name" value="HPr-like"/>
    <property type="match status" value="1"/>
</dbReference>
<dbReference type="InterPro" id="IPR050399">
    <property type="entry name" value="HPr"/>
</dbReference>
<evidence type="ECO:0000259" key="4">
    <source>
        <dbReference type="PROSITE" id="PS51350"/>
    </source>
</evidence>
<dbReference type="InterPro" id="IPR035895">
    <property type="entry name" value="HPr-like_sf"/>
</dbReference>
<keyword evidence="2" id="KW-0963">Cytoplasm</keyword>
<dbReference type="AlphaFoldDB" id="A0A133XTR2"/>
<dbReference type="Gene3D" id="3.30.1340.10">
    <property type="entry name" value="HPr-like"/>
    <property type="match status" value="1"/>
</dbReference>
<dbReference type="InterPro" id="IPR000032">
    <property type="entry name" value="HPr-like"/>
</dbReference>
<dbReference type="Pfam" id="PF00381">
    <property type="entry name" value="PTS-HPr"/>
    <property type="match status" value="1"/>
</dbReference>
<dbReference type="EMBL" id="LSCR01000016">
    <property type="protein sequence ID" value="KXB34352.1"/>
    <property type="molecule type" value="Genomic_DNA"/>
</dbReference>
<evidence type="ECO:0000256" key="3">
    <source>
        <dbReference type="ARBA" id="ARBA00022683"/>
    </source>
</evidence>